<evidence type="ECO:0000259" key="3">
    <source>
        <dbReference type="PROSITE" id="PS51162"/>
    </source>
</evidence>
<comment type="caution">
    <text evidence="2">Lacks conserved residue(s) required for the propagation of feature annotation.</text>
</comment>
<reference evidence="4 5" key="1">
    <citation type="submission" date="2021-04" db="EMBL/GenBank/DDBJ databases">
        <authorList>
            <person name="Bliznina A."/>
        </authorList>
    </citation>
    <scope>NUCLEOTIDE SEQUENCE [LARGE SCALE GENOMIC DNA]</scope>
</reference>
<evidence type="ECO:0000313" key="4">
    <source>
        <dbReference type="EMBL" id="CAG5109700.1"/>
    </source>
</evidence>
<dbReference type="Gene3D" id="4.10.800.10">
    <property type="entry name" value="Thyroglobulin type-1"/>
    <property type="match status" value="1"/>
</dbReference>
<organism evidence="4 5">
    <name type="scientific">Oikopleura dioica</name>
    <name type="common">Tunicate</name>
    <dbReference type="NCBI Taxonomy" id="34765"/>
    <lineage>
        <taxon>Eukaryota</taxon>
        <taxon>Metazoa</taxon>
        <taxon>Chordata</taxon>
        <taxon>Tunicata</taxon>
        <taxon>Appendicularia</taxon>
        <taxon>Copelata</taxon>
        <taxon>Oikopleuridae</taxon>
        <taxon>Oikopleura</taxon>
    </lineage>
</organism>
<evidence type="ECO:0000313" key="5">
    <source>
        <dbReference type="Proteomes" id="UP001158576"/>
    </source>
</evidence>
<keyword evidence="1" id="KW-1015">Disulfide bond</keyword>
<evidence type="ECO:0000256" key="1">
    <source>
        <dbReference type="ARBA" id="ARBA00023157"/>
    </source>
</evidence>
<keyword evidence="5" id="KW-1185">Reference proteome</keyword>
<sequence>MEMGPYVPVCEEEGAKFKTKQCDTQKYTQAAFQNQWSDSPNFSCFCVDQEGNELALTKSGPSEAENLDCRDGEFFSQYIQWRKQHFDEWLPSFDLYLKKKQIPVDLSERALIDGTCDIPRELRESCQQRDLIGGGEITSVSRCASAECCFETSERTQRVECFKKRAKVSDESLVLNWDADRIYISYLYNHWVKTVQQFTAEANSTGPPLFPGVQHMYF</sequence>
<protein>
    <submittedName>
        <fullName evidence="4">Oidioi.mRNA.OKI2018_I69.chr2.g4205.t1.cds</fullName>
    </submittedName>
</protein>
<dbReference type="PROSITE" id="PS51162">
    <property type="entry name" value="THYROGLOBULIN_1_2"/>
    <property type="match status" value="1"/>
</dbReference>
<name>A0ABN7T0T4_OIKDI</name>
<feature type="domain" description="Thyroglobulin type-1" evidence="3">
    <location>
        <begin position="1"/>
        <end position="69"/>
    </location>
</feature>
<dbReference type="EMBL" id="OU015567">
    <property type="protein sequence ID" value="CAG5109700.1"/>
    <property type="molecule type" value="Genomic_DNA"/>
</dbReference>
<gene>
    <name evidence="4" type="ORF">OKIOD_LOCUS12970</name>
</gene>
<dbReference type="InterPro" id="IPR000716">
    <property type="entry name" value="Thyroglobulin_1"/>
</dbReference>
<dbReference type="InterPro" id="IPR036857">
    <property type="entry name" value="Thyroglobulin_1_sf"/>
</dbReference>
<dbReference type="Proteomes" id="UP001158576">
    <property type="component" value="Chromosome 2"/>
</dbReference>
<dbReference type="Pfam" id="PF00086">
    <property type="entry name" value="Thyroglobulin_1"/>
    <property type="match status" value="1"/>
</dbReference>
<evidence type="ECO:0000256" key="2">
    <source>
        <dbReference type="PROSITE-ProRule" id="PRU00500"/>
    </source>
</evidence>
<accession>A0ABN7T0T4</accession>
<dbReference type="SUPFAM" id="SSF57610">
    <property type="entry name" value="Thyroglobulin type-1 domain"/>
    <property type="match status" value="1"/>
</dbReference>
<proteinExistence type="predicted"/>